<dbReference type="AlphaFoldDB" id="A0AAD5S8B7"/>
<name>A0AAD5S8B7_9FUNG</name>
<gene>
    <name evidence="2" type="ORF">HK097_009863</name>
</gene>
<feature type="region of interest" description="Disordered" evidence="1">
    <location>
        <begin position="145"/>
        <end position="181"/>
    </location>
</feature>
<feature type="compositionally biased region" description="Acidic residues" evidence="1">
    <location>
        <begin position="169"/>
        <end position="181"/>
    </location>
</feature>
<evidence type="ECO:0000256" key="1">
    <source>
        <dbReference type="SAM" id="MobiDB-lite"/>
    </source>
</evidence>
<keyword evidence="3" id="KW-1185">Reference proteome</keyword>
<reference evidence="2" key="1">
    <citation type="submission" date="2020-05" db="EMBL/GenBank/DDBJ databases">
        <title>Phylogenomic resolution of chytrid fungi.</title>
        <authorList>
            <person name="Stajich J.E."/>
            <person name="Amses K."/>
            <person name="Simmons R."/>
            <person name="Seto K."/>
            <person name="Myers J."/>
            <person name="Bonds A."/>
            <person name="Quandt C.A."/>
            <person name="Barry K."/>
            <person name="Liu P."/>
            <person name="Grigoriev I."/>
            <person name="Longcore J.E."/>
            <person name="James T.Y."/>
        </authorList>
    </citation>
    <scope>NUCLEOTIDE SEQUENCE</scope>
    <source>
        <strain evidence="2">JEL0318</strain>
    </source>
</reference>
<protein>
    <submittedName>
        <fullName evidence="2">Uncharacterized protein</fullName>
    </submittedName>
</protein>
<evidence type="ECO:0000313" key="2">
    <source>
        <dbReference type="EMBL" id="KAJ3049118.1"/>
    </source>
</evidence>
<evidence type="ECO:0000313" key="3">
    <source>
        <dbReference type="Proteomes" id="UP001212841"/>
    </source>
</evidence>
<comment type="caution">
    <text evidence="2">The sequence shown here is derived from an EMBL/GenBank/DDBJ whole genome shotgun (WGS) entry which is preliminary data.</text>
</comment>
<organism evidence="2 3">
    <name type="scientific">Rhizophlyctis rosea</name>
    <dbReference type="NCBI Taxonomy" id="64517"/>
    <lineage>
        <taxon>Eukaryota</taxon>
        <taxon>Fungi</taxon>
        <taxon>Fungi incertae sedis</taxon>
        <taxon>Chytridiomycota</taxon>
        <taxon>Chytridiomycota incertae sedis</taxon>
        <taxon>Chytridiomycetes</taxon>
        <taxon>Rhizophlyctidales</taxon>
        <taxon>Rhizophlyctidaceae</taxon>
        <taxon>Rhizophlyctis</taxon>
    </lineage>
</organism>
<sequence>MKFPPHVQSCRAEALTALAALKKIPKDKNADGTLDAIFVIMALAGACTSYWPGEVFAEFQDVNPKSKSNDGGNVAVGQGALCERGERKGGRHGRRRKRVSFDAYQDALNHKLYLLPPTENKKPQAVPKNPNLNNIHNIRFALLSPAAPETPADGDVGGPSAKKARTESDCVEGVEEAAQEC</sequence>
<dbReference type="Proteomes" id="UP001212841">
    <property type="component" value="Unassembled WGS sequence"/>
</dbReference>
<accession>A0AAD5S8B7</accession>
<dbReference type="EMBL" id="JADGJD010000692">
    <property type="protein sequence ID" value="KAJ3049118.1"/>
    <property type="molecule type" value="Genomic_DNA"/>
</dbReference>
<proteinExistence type="predicted"/>